<sequence>MAKEETMKVGQIKNELLRYISTKPKLLQAAILSKEILLNRHSRTITKVKGEYVSLHSLIGHVVQGFNSKKWTPYGEVQFRKKVMKNYHQKVDFELDPAEILGTVLEEMYDEGKSLKDKSISKHAIDLLLQKIISDVNILSVIGKYDANKIGIDTPEFGTSMDGLNEIIAKGLKDTANPYFLIPADAITATNILDVVTAYERALPAVSKNQVTKIFMSVTDAENYQIAYEDKFGQNKFQDNALKTRLGKRDIVAIPNLKEGTIVSTVENGFVKMVDIIDNPATITDVQVEKRILNIMGEFTLGYDFAINELTYVYTPDGTKKRGLNNKDLNELYYPEEQGLEA</sequence>
<organism evidence="1 2">
    <name type="scientific">Capnocytophaga ochracea</name>
    <dbReference type="NCBI Taxonomy" id="1018"/>
    <lineage>
        <taxon>Bacteria</taxon>
        <taxon>Pseudomonadati</taxon>
        <taxon>Bacteroidota</taxon>
        <taxon>Flavobacteriia</taxon>
        <taxon>Flavobacteriales</taxon>
        <taxon>Flavobacteriaceae</taxon>
        <taxon>Capnocytophaga</taxon>
    </lineage>
</organism>
<dbReference type="Proteomes" id="UP000250169">
    <property type="component" value="Unassembled WGS sequence"/>
</dbReference>
<dbReference type="EMBL" id="UAVS01000005">
    <property type="protein sequence ID" value="SQA93791.1"/>
    <property type="molecule type" value="Genomic_DNA"/>
</dbReference>
<dbReference type="AlphaFoldDB" id="A0A2X2SVY2"/>
<reference evidence="1 2" key="1">
    <citation type="submission" date="2018-06" db="EMBL/GenBank/DDBJ databases">
        <authorList>
            <consortium name="Pathogen Informatics"/>
            <person name="Doyle S."/>
        </authorList>
    </citation>
    <scope>NUCLEOTIDE SEQUENCE [LARGE SCALE GENOMIC DNA]</scope>
    <source>
        <strain evidence="1 2">NCTC11545</strain>
    </source>
</reference>
<evidence type="ECO:0000313" key="2">
    <source>
        <dbReference type="Proteomes" id="UP000250169"/>
    </source>
</evidence>
<evidence type="ECO:0000313" key="1">
    <source>
        <dbReference type="EMBL" id="SQA93791.1"/>
    </source>
</evidence>
<gene>
    <name evidence="1" type="ORF">NCTC11545_01168</name>
</gene>
<protein>
    <submittedName>
        <fullName evidence="1">Uncharacterized protein</fullName>
    </submittedName>
</protein>
<name>A0A2X2SVY2_CAPOC</name>
<dbReference type="RefSeq" id="WP_252864588.1">
    <property type="nucleotide sequence ID" value="NZ_UAVS01000005.1"/>
</dbReference>
<accession>A0A2X2SVY2</accession>
<proteinExistence type="predicted"/>